<reference evidence="3" key="1">
    <citation type="journal article" date="2011" name="Proc. Natl. Acad. Sci. U.S.A.">
        <title>Obligate biotrophy features unraveled by the genomic analysis of rust fungi.</title>
        <authorList>
            <person name="Duplessis S."/>
            <person name="Cuomo C.A."/>
            <person name="Lin Y.-C."/>
            <person name="Aerts A."/>
            <person name="Tisserant E."/>
            <person name="Veneault-Fourrey C."/>
            <person name="Joly D.L."/>
            <person name="Hacquard S."/>
            <person name="Amselem J."/>
            <person name="Cantarel B.L."/>
            <person name="Chiu R."/>
            <person name="Coutinho P.M."/>
            <person name="Feau N."/>
            <person name="Field M."/>
            <person name="Frey P."/>
            <person name="Gelhaye E."/>
            <person name="Goldberg J."/>
            <person name="Grabherr M.G."/>
            <person name="Kodira C.D."/>
            <person name="Kohler A."/>
            <person name="Kuees U."/>
            <person name="Lindquist E.A."/>
            <person name="Lucas S.M."/>
            <person name="Mago R."/>
            <person name="Mauceli E."/>
            <person name="Morin E."/>
            <person name="Murat C."/>
            <person name="Pangilinan J.L."/>
            <person name="Park R."/>
            <person name="Pearson M."/>
            <person name="Quesneville H."/>
            <person name="Rouhier N."/>
            <person name="Sakthikumar S."/>
            <person name="Salamov A.A."/>
            <person name="Schmutz J."/>
            <person name="Selles B."/>
            <person name="Shapiro H."/>
            <person name="Tanguay P."/>
            <person name="Tuskan G.A."/>
            <person name="Henrissat B."/>
            <person name="Van de Peer Y."/>
            <person name="Rouze P."/>
            <person name="Ellis J.G."/>
            <person name="Dodds P.N."/>
            <person name="Schein J.E."/>
            <person name="Zhong S."/>
            <person name="Hamelin R.C."/>
            <person name="Grigoriev I.V."/>
            <person name="Szabo L.J."/>
            <person name="Martin F."/>
        </authorList>
    </citation>
    <scope>NUCLEOTIDE SEQUENCE [LARGE SCALE GENOMIC DNA]</scope>
    <source>
        <strain evidence="3">98AG31 / pathotype 3-4-7</strain>
    </source>
</reference>
<evidence type="ECO:0000313" key="3">
    <source>
        <dbReference type="Proteomes" id="UP000001072"/>
    </source>
</evidence>
<evidence type="ECO:0008006" key="4">
    <source>
        <dbReference type="Google" id="ProtNLM"/>
    </source>
</evidence>
<evidence type="ECO:0000256" key="1">
    <source>
        <dbReference type="SAM" id="SignalP"/>
    </source>
</evidence>
<dbReference type="AlphaFoldDB" id="F4RLK4"/>
<dbReference type="EMBL" id="GL883107">
    <property type="protein sequence ID" value="EGG06551.1"/>
    <property type="molecule type" value="Genomic_DNA"/>
</dbReference>
<organism evidence="3">
    <name type="scientific">Melampsora larici-populina (strain 98AG31 / pathotype 3-4-7)</name>
    <name type="common">Poplar leaf rust fungus</name>
    <dbReference type="NCBI Taxonomy" id="747676"/>
    <lineage>
        <taxon>Eukaryota</taxon>
        <taxon>Fungi</taxon>
        <taxon>Dikarya</taxon>
        <taxon>Basidiomycota</taxon>
        <taxon>Pucciniomycotina</taxon>
        <taxon>Pucciniomycetes</taxon>
        <taxon>Pucciniales</taxon>
        <taxon>Melampsoraceae</taxon>
        <taxon>Melampsora</taxon>
    </lineage>
</organism>
<dbReference type="VEuPathDB" id="FungiDB:MELLADRAFT_63141"/>
<proteinExistence type="predicted"/>
<dbReference type="RefSeq" id="XP_007409991.1">
    <property type="nucleotide sequence ID" value="XM_007409929.1"/>
</dbReference>
<accession>F4RLK4</accession>
<dbReference type="GeneID" id="18930036"/>
<feature type="chain" id="PRO_5003315247" description="Secreted protein" evidence="1">
    <location>
        <begin position="20"/>
        <end position="171"/>
    </location>
</feature>
<dbReference type="Proteomes" id="UP000001072">
    <property type="component" value="Unassembled WGS sequence"/>
</dbReference>
<dbReference type="HOGENOM" id="CLU_1563191_0_0_1"/>
<keyword evidence="3" id="KW-1185">Reference proteome</keyword>
<dbReference type="KEGG" id="mlr:MELLADRAFT_63141"/>
<sequence length="171" mass="19765">MRVLKIVRLLSFALRLIAGALVDIRITHVRDLSFLESPASSILVSFLATADLPQSRNKIEPLQKVESHPNVWTNLHHIIRMPSRQNRNEDIFMIINLLRFYREVFNSENPILVFLPNSQSSRLGRPDYNGNLSRASQFTKYSRSPTLRWLSNQVSSLLSEFFMARRQAGEI</sequence>
<feature type="signal peptide" evidence="1">
    <location>
        <begin position="1"/>
        <end position="19"/>
    </location>
</feature>
<protein>
    <recommendedName>
        <fullName evidence="4">Secreted protein</fullName>
    </recommendedName>
</protein>
<name>F4RLK4_MELLP</name>
<evidence type="ECO:0000313" key="2">
    <source>
        <dbReference type="EMBL" id="EGG06551.1"/>
    </source>
</evidence>
<gene>
    <name evidence="2" type="ORF">MELLADRAFT_63141</name>
</gene>
<keyword evidence="1" id="KW-0732">Signal</keyword>
<dbReference type="InParanoid" id="F4RLK4"/>